<dbReference type="Pfam" id="PF11255">
    <property type="entry name" value="DUF3054"/>
    <property type="match status" value="1"/>
</dbReference>
<organism evidence="2 3">
    <name type="scientific">Brevibacterium samyangense</name>
    <dbReference type="NCBI Taxonomy" id="366888"/>
    <lineage>
        <taxon>Bacteria</taxon>
        <taxon>Bacillati</taxon>
        <taxon>Actinomycetota</taxon>
        <taxon>Actinomycetes</taxon>
        <taxon>Micrococcales</taxon>
        <taxon>Brevibacteriaceae</taxon>
        <taxon>Brevibacterium</taxon>
    </lineage>
</organism>
<keyword evidence="1" id="KW-0472">Membrane</keyword>
<reference evidence="3" key="1">
    <citation type="journal article" date="2019" name="Int. J. Syst. Evol. Microbiol.">
        <title>The Global Catalogue of Microorganisms (GCM) 10K type strain sequencing project: providing services to taxonomists for standard genome sequencing and annotation.</title>
        <authorList>
            <consortium name="The Broad Institute Genomics Platform"/>
            <consortium name="The Broad Institute Genome Sequencing Center for Infectious Disease"/>
            <person name="Wu L."/>
            <person name="Ma J."/>
        </authorList>
    </citation>
    <scope>NUCLEOTIDE SEQUENCE [LARGE SCALE GENOMIC DNA]</scope>
    <source>
        <strain evidence="3">JCM 14546</strain>
    </source>
</reference>
<evidence type="ECO:0000313" key="3">
    <source>
        <dbReference type="Proteomes" id="UP001500755"/>
    </source>
</evidence>
<accession>A0ABP5F6F5</accession>
<comment type="caution">
    <text evidence="2">The sequence shown here is derived from an EMBL/GenBank/DDBJ whole genome shotgun (WGS) entry which is preliminary data.</text>
</comment>
<name>A0ABP5F6F5_9MICO</name>
<sequence>MFLALVIDLVLVVLFTVVGHYTHAHSLDLEGIVSTAWPFVTALVAAWILAAVWDRPLSPLKTGTAVWAITVLLGMVIRAVTGEGTAGAFIVVAASLNLLTLVGWRVIASATTRRGSRR</sequence>
<protein>
    <submittedName>
        <fullName evidence="2">DUF3054 domain-containing protein</fullName>
    </submittedName>
</protein>
<dbReference type="EMBL" id="BAAANO010000035">
    <property type="protein sequence ID" value="GAA2014459.1"/>
    <property type="molecule type" value="Genomic_DNA"/>
</dbReference>
<proteinExistence type="predicted"/>
<evidence type="ECO:0000313" key="2">
    <source>
        <dbReference type="EMBL" id="GAA2014459.1"/>
    </source>
</evidence>
<dbReference type="InterPro" id="IPR021414">
    <property type="entry name" value="DUF3054"/>
</dbReference>
<feature type="transmembrane region" description="Helical" evidence="1">
    <location>
        <begin position="35"/>
        <end position="53"/>
    </location>
</feature>
<feature type="transmembrane region" description="Helical" evidence="1">
    <location>
        <begin position="87"/>
        <end position="108"/>
    </location>
</feature>
<keyword evidence="1" id="KW-1133">Transmembrane helix</keyword>
<feature type="transmembrane region" description="Helical" evidence="1">
    <location>
        <begin position="65"/>
        <end position="81"/>
    </location>
</feature>
<keyword evidence="1" id="KW-0812">Transmembrane</keyword>
<keyword evidence="3" id="KW-1185">Reference proteome</keyword>
<gene>
    <name evidence="2" type="ORF">GCM10009755_27750</name>
</gene>
<evidence type="ECO:0000256" key="1">
    <source>
        <dbReference type="SAM" id="Phobius"/>
    </source>
</evidence>
<dbReference type="Proteomes" id="UP001500755">
    <property type="component" value="Unassembled WGS sequence"/>
</dbReference>